<keyword evidence="2" id="KW-0472">Membrane</keyword>
<keyword evidence="2" id="KW-0812">Transmembrane</keyword>
<feature type="compositionally biased region" description="Polar residues" evidence="1">
    <location>
        <begin position="409"/>
        <end position="419"/>
    </location>
</feature>
<dbReference type="EMBL" id="VXIS01000113">
    <property type="protein sequence ID" value="KAA8903974.1"/>
    <property type="molecule type" value="Genomic_DNA"/>
</dbReference>
<feature type="compositionally biased region" description="Basic and acidic residues" evidence="1">
    <location>
        <begin position="482"/>
        <end position="496"/>
    </location>
</feature>
<sequence length="540" mass="59460">MTSTAAEPYSPPPADNLSSGALGAIIAATVIITSLLFIVTWQLVMKLLKRRKRRRRQGDPERDGFELQQTAPPSGMYAPYSAYQPQGGAPSPVPSYAPDCGTRGYGEHTYTVATPPSTTKRYSPPPEPQPAPVLSDQASVPSELSSTATLTRAPSVQYIIPPVRRVTPFFAEGEDPIGGDSWYSCFPGPPPPPAPPLPKPGTSQPYAARKAQRNRVKEIGARIPRYRIANPANPGSGGRMSFQEKQSRILKLLTGESAAALSPLPENKPSPIDGAPVRRSGPDEEWRTAFSLERELQNSRRHEVVRSMQAKVPSAERKETNRRRKEVNDKTERNKQRVTKGPNRRSKGSQNELLEKKQIEKKTENQKEPKQKTEYSTGCTINGKGIEKEQTPAIPPAAHSNGISKHAASFTQLSNQTFQHVERRTSSQPSFNRSGPLSVDTAVFSSLDSQSQGSHQLRHPHVQVSRDPQAEVLTPSTLQGIEDTRQKTAAKNEKWNADSSSKESLMTKSESSKLLEKKTEQEESQKAKNGKWDEEDVVVV</sequence>
<evidence type="ECO:0000256" key="1">
    <source>
        <dbReference type="SAM" id="MobiDB-lite"/>
    </source>
</evidence>
<protein>
    <submittedName>
        <fullName evidence="3">Uncharacterized protein</fullName>
    </submittedName>
</protein>
<feature type="compositionally biased region" description="Basic and acidic residues" evidence="1">
    <location>
        <begin position="510"/>
        <end position="532"/>
    </location>
</feature>
<keyword evidence="2" id="KW-1133">Transmembrane helix</keyword>
<feature type="compositionally biased region" description="Basic and acidic residues" evidence="1">
    <location>
        <begin position="280"/>
        <end position="305"/>
    </location>
</feature>
<feature type="compositionally biased region" description="Pro residues" evidence="1">
    <location>
        <begin position="187"/>
        <end position="199"/>
    </location>
</feature>
<feature type="transmembrane region" description="Helical" evidence="2">
    <location>
        <begin position="20"/>
        <end position="44"/>
    </location>
</feature>
<feature type="compositionally biased region" description="Basic and acidic residues" evidence="1">
    <location>
        <begin position="326"/>
        <end position="335"/>
    </location>
</feature>
<feature type="compositionally biased region" description="Polar residues" evidence="1">
    <location>
        <begin position="426"/>
        <end position="435"/>
    </location>
</feature>
<evidence type="ECO:0000313" key="3">
    <source>
        <dbReference type="EMBL" id="KAA8903974.1"/>
    </source>
</evidence>
<feature type="region of interest" description="Disordered" evidence="1">
    <location>
        <begin position="51"/>
        <end position="93"/>
    </location>
</feature>
<feature type="compositionally biased region" description="Basic residues" evidence="1">
    <location>
        <begin position="336"/>
        <end position="347"/>
    </location>
</feature>
<comment type="caution">
    <text evidence="3">The sequence shown here is derived from an EMBL/GenBank/DDBJ whole genome shotgun (WGS) entry which is preliminary data.</text>
</comment>
<feature type="compositionally biased region" description="Polar residues" evidence="1">
    <location>
        <begin position="136"/>
        <end position="148"/>
    </location>
</feature>
<reference evidence="3 4" key="1">
    <citation type="submission" date="2019-09" db="EMBL/GenBank/DDBJ databases">
        <title>Draft genome of the ectomycorrhizal ascomycete Sphaerosporella brunnea.</title>
        <authorList>
            <consortium name="DOE Joint Genome Institute"/>
            <person name="Benucci G.M."/>
            <person name="Marozzi G."/>
            <person name="Antonielli L."/>
            <person name="Sanchez S."/>
            <person name="Marco P."/>
            <person name="Wang X."/>
            <person name="Falini L.B."/>
            <person name="Barry K."/>
            <person name="Haridas S."/>
            <person name="Lipzen A."/>
            <person name="Labutti K."/>
            <person name="Grigoriev I.V."/>
            <person name="Murat C."/>
            <person name="Martin F."/>
            <person name="Albertini E."/>
            <person name="Donnini D."/>
            <person name="Bonito G."/>
        </authorList>
    </citation>
    <scope>NUCLEOTIDE SEQUENCE [LARGE SCALE GENOMIC DNA]</scope>
    <source>
        <strain evidence="3 4">Sb_GMNB300</strain>
    </source>
</reference>
<name>A0A5J5EUY1_9PEZI</name>
<evidence type="ECO:0000313" key="4">
    <source>
        <dbReference type="Proteomes" id="UP000326924"/>
    </source>
</evidence>
<gene>
    <name evidence="3" type="ORF">FN846DRAFT_919821</name>
</gene>
<feature type="region of interest" description="Disordered" evidence="1">
    <location>
        <begin position="107"/>
        <end position="148"/>
    </location>
</feature>
<accession>A0A5J5EUY1</accession>
<organism evidence="3 4">
    <name type="scientific">Sphaerosporella brunnea</name>
    <dbReference type="NCBI Taxonomy" id="1250544"/>
    <lineage>
        <taxon>Eukaryota</taxon>
        <taxon>Fungi</taxon>
        <taxon>Dikarya</taxon>
        <taxon>Ascomycota</taxon>
        <taxon>Pezizomycotina</taxon>
        <taxon>Pezizomycetes</taxon>
        <taxon>Pezizales</taxon>
        <taxon>Pyronemataceae</taxon>
        <taxon>Sphaerosporella</taxon>
    </lineage>
</organism>
<dbReference type="AlphaFoldDB" id="A0A5J5EUY1"/>
<dbReference type="InParanoid" id="A0A5J5EUY1"/>
<proteinExistence type="predicted"/>
<feature type="compositionally biased region" description="Polar residues" evidence="1">
    <location>
        <begin position="111"/>
        <end position="121"/>
    </location>
</feature>
<feature type="compositionally biased region" description="Polar residues" evidence="1">
    <location>
        <begin position="443"/>
        <end position="455"/>
    </location>
</feature>
<feature type="compositionally biased region" description="Basic and acidic residues" evidence="1">
    <location>
        <begin position="353"/>
        <end position="373"/>
    </location>
</feature>
<dbReference type="Proteomes" id="UP000326924">
    <property type="component" value="Unassembled WGS sequence"/>
</dbReference>
<feature type="region of interest" description="Disordered" evidence="1">
    <location>
        <begin position="180"/>
        <end position="540"/>
    </location>
</feature>
<evidence type="ECO:0000256" key="2">
    <source>
        <dbReference type="SAM" id="Phobius"/>
    </source>
</evidence>
<keyword evidence="4" id="KW-1185">Reference proteome</keyword>